<keyword evidence="3 5" id="KW-0808">Transferase</keyword>
<evidence type="ECO:0000256" key="3">
    <source>
        <dbReference type="ARBA" id="ARBA00022679"/>
    </source>
</evidence>
<dbReference type="InterPro" id="IPR029026">
    <property type="entry name" value="tRNA_m1G_MTases_N"/>
</dbReference>
<reference evidence="5 6" key="1">
    <citation type="submission" date="2018-11" db="EMBL/GenBank/DDBJ databases">
        <title>Genomic Encyclopedia of Type Strains, Phase IV (KMG-IV): sequencing the most valuable type-strain genomes for metagenomic binning, comparative biology and taxonomic classification.</title>
        <authorList>
            <person name="Goeker M."/>
        </authorList>
    </citation>
    <scope>NUCLEOTIDE SEQUENCE [LARGE SCALE GENOMIC DNA]</scope>
    <source>
        <strain evidence="5 6">DSM 22027</strain>
    </source>
</reference>
<dbReference type="Proteomes" id="UP000276223">
    <property type="component" value="Unassembled WGS sequence"/>
</dbReference>
<dbReference type="Gene3D" id="3.40.1280.10">
    <property type="match status" value="1"/>
</dbReference>
<dbReference type="GO" id="GO:0006396">
    <property type="term" value="P:RNA processing"/>
    <property type="evidence" value="ECO:0007669"/>
    <property type="project" value="InterPro"/>
</dbReference>
<dbReference type="PANTHER" id="PTHR46429">
    <property type="entry name" value="23S RRNA (GUANOSINE-2'-O-)-METHYLTRANSFERASE RLMB"/>
    <property type="match status" value="1"/>
</dbReference>
<feature type="domain" description="RNA 2-O ribose methyltransferase substrate binding" evidence="4">
    <location>
        <begin position="25"/>
        <end position="99"/>
    </location>
</feature>
<proteinExistence type="inferred from homology"/>
<evidence type="ECO:0000256" key="2">
    <source>
        <dbReference type="ARBA" id="ARBA00022603"/>
    </source>
</evidence>
<dbReference type="AlphaFoldDB" id="A0A3N1VI94"/>
<dbReference type="SMART" id="SM00967">
    <property type="entry name" value="SpoU_sub_bind"/>
    <property type="match status" value="1"/>
</dbReference>
<dbReference type="EMBL" id="RJVA01000010">
    <property type="protein sequence ID" value="ROR01759.1"/>
    <property type="molecule type" value="Genomic_DNA"/>
</dbReference>
<keyword evidence="2 5" id="KW-0489">Methyltransferase</keyword>
<dbReference type="PANTHER" id="PTHR46429:SF1">
    <property type="entry name" value="23S RRNA (GUANOSINE-2'-O-)-METHYLTRANSFERASE RLMB"/>
    <property type="match status" value="1"/>
</dbReference>
<comment type="caution">
    <text evidence="5">The sequence shown here is derived from an EMBL/GenBank/DDBJ whole genome shotgun (WGS) entry which is preliminary data.</text>
</comment>
<dbReference type="InterPro" id="IPR029064">
    <property type="entry name" value="Ribosomal_eL30-like_sf"/>
</dbReference>
<gene>
    <name evidence="5" type="ORF">EDC27_0945</name>
</gene>
<dbReference type="FunFam" id="3.40.1280.10:FF:000008">
    <property type="entry name" value="Group 3 RNA methyltransferase TrmH"/>
    <property type="match status" value="1"/>
</dbReference>
<dbReference type="SUPFAM" id="SSF55315">
    <property type="entry name" value="L30e-like"/>
    <property type="match status" value="1"/>
</dbReference>
<dbReference type="RefSeq" id="WP_123289458.1">
    <property type="nucleotide sequence ID" value="NZ_RJVA01000010.1"/>
</dbReference>
<dbReference type="OrthoDB" id="9785673at2"/>
<dbReference type="GO" id="GO:0003723">
    <property type="term" value="F:RNA binding"/>
    <property type="evidence" value="ECO:0007669"/>
    <property type="project" value="InterPro"/>
</dbReference>
<dbReference type="GO" id="GO:0032259">
    <property type="term" value="P:methylation"/>
    <property type="evidence" value="ECO:0007669"/>
    <property type="project" value="UniProtKB-KW"/>
</dbReference>
<sequence length="270" mass="29615">MAKNLSKNRRPRVKPSRDVGEEALWIYGVNPVWECLKAHPKDVMEIYCSRDDPRAQVVLQLAQAHNIPVSVMERRDLSNLLGHGHHQGLAARLKTFRYEALETLLTRLEAHKRPLLVLDGLQDPHNLGAIVRSACFLGAHAVILPKDRSVPVTGAVFKASAGALAHLLVVQVTNLVRAMEQLKSVGYWMVGLDVQGSLSIYDLEYTMPVGLVVGSEGTGLRPLVKKTCDFLVKIPGTGPVQSLNASVATAVALAEIRRQQQLCFNASLRP</sequence>
<dbReference type="NCBIfam" id="TIGR00186">
    <property type="entry name" value="rRNA_methyl_3"/>
    <property type="match status" value="1"/>
</dbReference>
<evidence type="ECO:0000313" key="6">
    <source>
        <dbReference type="Proteomes" id="UP000276223"/>
    </source>
</evidence>
<dbReference type="Gene3D" id="3.30.1330.30">
    <property type="match status" value="1"/>
</dbReference>
<dbReference type="Pfam" id="PF08032">
    <property type="entry name" value="SpoU_sub_bind"/>
    <property type="match status" value="1"/>
</dbReference>
<name>A0A3N1VI94_9BACT</name>
<dbReference type="GO" id="GO:0008173">
    <property type="term" value="F:RNA methyltransferase activity"/>
    <property type="evidence" value="ECO:0007669"/>
    <property type="project" value="InterPro"/>
</dbReference>
<evidence type="ECO:0000313" key="5">
    <source>
        <dbReference type="EMBL" id="ROR01759.1"/>
    </source>
</evidence>
<accession>A0A3N1VI94</accession>
<dbReference type="InterPro" id="IPR029028">
    <property type="entry name" value="Alpha/beta_knot_MTases"/>
</dbReference>
<dbReference type="Pfam" id="PF00588">
    <property type="entry name" value="SpoU_methylase"/>
    <property type="match status" value="1"/>
</dbReference>
<evidence type="ECO:0000256" key="1">
    <source>
        <dbReference type="ARBA" id="ARBA00007228"/>
    </source>
</evidence>
<keyword evidence="6" id="KW-1185">Reference proteome</keyword>
<dbReference type="SUPFAM" id="SSF75217">
    <property type="entry name" value="alpha/beta knot"/>
    <property type="match status" value="1"/>
</dbReference>
<dbReference type="CDD" id="cd18103">
    <property type="entry name" value="SpoU-like_RlmB"/>
    <property type="match status" value="1"/>
</dbReference>
<dbReference type="InterPro" id="IPR013123">
    <property type="entry name" value="SpoU_subst-bd"/>
</dbReference>
<dbReference type="InterPro" id="IPR004441">
    <property type="entry name" value="rRNA_MeTrfase_TrmH"/>
</dbReference>
<dbReference type="GO" id="GO:0005829">
    <property type="term" value="C:cytosol"/>
    <property type="evidence" value="ECO:0007669"/>
    <property type="project" value="TreeGrafter"/>
</dbReference>
<protein>
    <submittedName>
        <fullName evidence="5">23S rRNA (Guanosine2251-2'-O)-methyltransferase</fullName>
    </submittedName>
</protein>
<comment type="similarity">
    <text evidence="1">Belongs to the class IV-like SAM-binding methyltransferase superfamily. RNA methyltransferase TrmH family.</text>
</comment>
<dbReference type="InterPro" id="IPR001537">
    <property type="entry name" value="SpoU_MeTrfase"/>
</dbReference>
<evidence type="ECO:0000259" key="4">
    <source>
        <dbReference type="SMART" id="SM00967"/>
    </source>
</evidence>
<organism evidence="5 6">
    <name type="scientific">Desulfosoma caldarium</name>
    <dbReference type="NCBI Taxonomy" id="610254"/>
    <lineage>
        <taxon>Bacteria</taxon>
        <taxon>Pseudomonadati</taxon>
        <taxon>Thermodesulfobacteriota</taxon>
        <taxon>Syntrophobacteria</taxon>
        <taxon>Syntrophobacterales</taxon>
        <taxon>Syntrophobacteraceae</taxon>
        <taxon>Desulfosoma</taxon>
    </lineage>
</organism>